<feature type="domain" description="BTB" evidence="1">
    <location>
        <begin position="205"/>
        <end position="272"/>
    </location>
</feature>
<evidence type="ECO:0000313" key="2">
    <source>
        <dbReference type="EMBL" id="PIC14801.1"/>
    </source>
</evidence>
<feature type="domain" description="BTB" evidence="1">
    <location>
        <begin position="20"/>
        <end position="87"/>
    </location>
</feature>
<gene>
    <name evidence="2" type="ORF">B9Z55_026982</name>
</gene>
<dbReference type="InterPro" id="IPR000210">
    <property type="entry name" value="BTB/POZ_dom"/>
</dbReference>
<proteinExistence type="predicted"/>
<sequence length="376" mass="43774">MSETPALSIYESTFAKTDKTDAILVVDGKKLHVNKAILSYHSPNFKQLFDSNSTEKSMSEIEIKDVEFQNFAILLSQCQPNPISFTYVNAEKLLELADRFQFSVAKRPIELILIKSTVDKFEKIRIAEKYKLTELLDRSLMLFTQKKDFMRVVSNKYKADFNLFKDFSNETIIRLFYKLCIICGKMTKRPATDPIELAFAETDKTDAVLVVDEKKLHVNKSLLSYHSDYFNTLFNSDFKEKSMPEIEIKDVYFEDFTTLLSLIQDDPILPNDGNAERILELADRFLIPSAKRHVELFLLSSEIGKFDKIRIGEKYQLLELFKDGISMLDVFDYRYFTDSLDFSSDYKICEKFSDDTKIELFKNLLNLTEQALNKKR</sequence>
<evidence type="ECO:0000313" key="3">
    <source>
        <dbReference type="Proteomes" id="UP000230233"/>
    </source>
</evidence>
<dbReference type="CDD" id="cd18186">
    <property type="entry name" value="BTB_POZ_ZBTB_KLHL-like"/>
    <property type="match status" value="2"/>
</dbReference>
<dbReference type="PANTHER" id="PTHR22744:SF14">
    <property type="entry name" value="BTB DOMAIN-CONTAINING PROTEIN-RELATED"/>
    <property type="match status" value="1"/>
</dbReference>
<dbReference type="Pfam" id="PF00651">
    <property type="entry name" value="BTB"/>
    <property type="match status" value="2"/>
</dbReference>
<dbReference type="Proteomes" id="UP000230233">
    <property type="component" value="Unassembled WGS sequence"/>
</dbReference>
<accession>A0A2G5SIV4</accession>
<dbReference type="AlphaFoldDB" id="A0A2G5SIV4"/>
<dbReference type="Gene3D" id="3.30.710.10">
    <property type="entry name" value="Potassium Channel Kv1.1, Chain A"/>
    <property type="match status" value="2"/>
</dbReference>
<dbReference type="InterPro" id="IPR011333">
    <property type="entry name" value="SKP1/BTB/POZ_sf"/>
</dbReference>
<dbReference type="PANTHER" id="PTHR22744">
    <property type="entry name" value="HELIX LOOP HELIX PROTEIN 21-RELATED"/>
    <property type="match status" value="1"/>
</dbReference>
<protein>
    <recommendedName>
        <fullName evidence="1">BTB domain-containing protein</fullName>
    </recommendedName>
</protein>
<name>A0A2G5SIV4_9PELO</name>
<dbReference type="SUPFAM" id="SSF54695">
    <property type="entry name" value="POZ domain"/>
    <property type="match status" value="2"/>
</dbReference>
<dbReference type="STRING" id="1611254.A0A2G5SIV4"/>
<dbReference type="SMART" id="SM00225">
    <property type="entry name" value="BTB"/>
    <property type="match status" value="2"/>
</dbReference>
<comment type="caution">
    <text evidence="2">The sequence shown here is derived from an EMBL/GenBank/DDBJ whole genome shotgun (WGS) entry which is preliminary data.</text>
</comment>
<dbReference type="EMBL" id="PDUG01000007">
    <property type="protein sequence ID" value="PIC14801.1"/>
    <property type="molecule type" value="Genomic_DNA"/>
</dbReference>
<evidence type="ECO:0000259" key="1">
    <source>
        <dbReference type="PROSITE" id="PS50097"/>
    </source>
</evidence>
<dbReference type="PROSITE" id="PS50097">
    <property type="entry name" value="BTB"/>
    <property type="match status" value="2"/>
</dbReference>
<keyword evidence="3" id="KW-1185">Reference proteome</keyword>
<dbReference type="OrthoDB" id="5862257at2759"/>
<organism evidence="2 3">
    <name type="scientific">Caenorhabditis nigoni</name>
    <dbReference type="NCBI Taxonomy" id="1611254"/>
    <lineage>
        <taxon>Eukaryota</taxon>
        <taxon>Metazoa</taxon>
        <taxon>Ecdysozoa</taxon>
        <taxon>Nematoda</taxon>
        <taxon>Chromadorea</taxon>
        <taxon>Rhabditida</taxon>
        <taxon>Rhabditina</taxon>
        <taxon>Rhabditomorpha</taxon>
        <taxon>Rhabditoidea</taxon>
        <taxon>Rhabditidae</taxon>
        <taxon>Peloderinae</taxon>
        <taxon>Caenorhabditis</taxon>
    </lineage>
</organism>
<reference evidence="3" key="1">
    <citation type="submission" date="2017-10" db="EMBL/GenBank/DDBJ databases">
        <title>Rapid genome shrinkage in a self-fertile nematode reveals novel sperm competition proteins.</title>
        <authorList>
            <person name="Yin D."/>
            <person name="Schwarz E.M."/>
            <person name="Thomas C.G."/>
            <person name="Felde R.L."/>
            <person name="Korf I.F."/>
            <person name="Cutter A.D."/>
            <person name="Schartner C.M."/>
            <person name="Ralston E.J."/>
            <person name="Meyer B.J."/>
            <person name="Haag E.S."/>
        </authorList>
    </citation>
    <scope>NUCLEOTIDE SEQUENCE [LARGE SCALE GENOMIC DNA]</scope>
    <source>
        <strain evidence="3">JU1422</strain>
    </source>
</reference>